<dbReference type="GO" id="GO:0000287">
    <property type="term" value="F:magnesium ion binding"/>
    <property type="evidence" value="ECO:0007669"/>
    <property type="project" value="InterPro"/>
</dbReference>
<dbReference type="Pfam" id="PF02878">
    <property type="entry name" value="PGM_PMM_I"/>
    <property type="match status" value="1"/>
</dbReference>
<dbReference type="GO" id="GO:0004614">
    <property type="term" value="F:phosphoglucomutase activity"/>
    <property type="evidence" value="ECO:0007669"/>
    <property type="project" value="InterPro"/>
</dbReference>
<dbReference type="InterPro" id="IPR005844">
    <property type="entry name" value="A-D-PHexomutase_a/b/a-I"/>
</dbReference>
<dbReference type="AlphaFoldDB" id="A0A1G7ET96"/>
<dbReference type="Gene3D" id="3.40.120.10">
    <property type="entry name" value="Alpha-D-Glucose-1,6-Bisphosphate, subunit A, domain 3"/>
    <property type="match status" value="3"/>
</dbReference>
<dbReference type="GO" id="GO:0008973">
    <property type="term" value="F:phosphopentomutase activity"/>
    <property type="evidence" value="ECO:0007669"/>
    <property type="project" value="TreeGrafter"/>
</dbReference>
<evidence type="ECO:0000259" key="8">
    <source>
        <dbReference type="Pfam" id="PF00408"/>
    </source>
</evidence>
<dbReference type="SUPFAM" id="SSF53738">
    <property type="entry name" value="Phosphoglucomutase, first 3 domains"/>
    <property type="match status" value="3"/>
</dbReference>
<evidence type="ECO:0000259" key="10">
    <source>
        <dbReference type="Pfam" id="PF02879"/>
    </source>
</evidence>
<keyword evidence="4 7" id="KW-0479">Metal-binding</keyword>
<dbReference type="GO" id="GO:0006166">
    <property type="term" value="P:purine ribonucleoside salvage"/>
    <property type="evidence" value="ECO:0007669"/>
    <property type="project" value="TreeGrafter"/>
</dbReference>
<dbReference type="Pfam" id="PF00408">
    <property type="entry name" value="PGM_PMM_IV"/>
    <property type="match status" value="1"/>
</dbReference>
<dbReference type="PANTHER" id="PTHR45745:SF1">
    <property type="entry name" value="PHOSPHOGLUCOMUTASE 2B-RELATED"/>
    <property type="match status" value="1"/>
</dbReference>
<dbReference type="InterPro" id="IPR036900">
    <property type="entry name" value="A-D-PHexomutase_C_sf"/>
</dbReference>
<dbReference type="InterPro" id="IPR005846">
    <property type="entry name" value="A-D-PHexomutase_a/b/a-III"/>
</dbReference>
<accession>A0A1G7ET96</accession>
<evidence type="ECO:0000256" key="4">
    <source>
        <dbReference type="ARBA" id="ARBA00022723"/>
    </source>
</evidence>
<dbReference type="Pfam" id="PF02880">
    <property type="entry name" value="PGM_PMM_III"/>
    <property type="match status" value="1"/>
</dbReference>
<dbReference type="OrthoDB" id="9806956at2"/>
<dbReference type="InterPro" id="IPR005845">
    <property type="entry name" value="A-D-PHexomutase_a/b/a-II"/>
</dbReference>
<name>A0A1G7ET96_9BACT</name>
<gene>
    <name evidence="12" type="ORF">SAMN05444167_0086</name>
</gene>
<dbReference type="CDD" id="cd05801">
    <property type="entry name" value="PGM_like3"/>
    <property type="match status" value="1"/>
</dbReference>
<dbReference type="SUPFAM" id="SSF55957">
    <property type="entry name" value="Phosphoglucomutase, C-terminal domain"/>
    <property type="match status" value="1"/>
</dbReference>
<dbReference type="InterPro" id="IPR005843">
    <property type="entry name" value="A-D-PHexomutase_C"/>
</dbReference>
<feature type="domain" description="Alpha-D-phosphohexomutase alpha/beta/alpha" evidence="10">
    <location>
        <begin position="218"/>
        <end position="322"/>
    </location>
</feature>
<dbReference type="NCBIfam" id="TIGR01132">
    <property type="entry name" value="pgm"/>
    <property type="match status" value="1"/>
</dbReference>
<evidence type="ECO:0000256" key="6">
    <source>
        <dbReference type="ARBA" id="ARBA00023235"/>
    </source>
</evidence>
<dbReference type="GO" id="GO:0005975">
    <property type="term" value="P:carbohydrate metabolic process"/>
    <property type="evidence" value="ECO:0007669"/>
    <property type="project" value="InterPro"/>
</dbReference>
<dbReference type="PROSITE" id="PS00710">
    <property type="entry name" value="PGM_PMM"/>
    <property type="match status" value="1"/>
</dbReference>
<dbReference type="Gene3D" id="3.30.310.50">
    <property type="entry name" value="Alpha-D-phosphohexomutase, C-terminal domain"/>
    <property type="match status" value="1"/>
</dbReference>
<keyword evidence="5 7" id="KW-0460">Magnesium</keyword>
<dbReference type="Pfam" id="PF02879">
    <property type="entry name" value="PGM_PMM_II"/>
    <property type="match status" value="1"/>
</dbReference>
<evidence type="ECO:0000256" key="2">
    <source>
        <dbReference type="ARBA" id="ARBA00010231"/>
    </source>
</evidence>
<evidence type="ECO:0000256" key="5">
    <source>
        <dbReference type="ARBA" id="ARBA00022842"/>
    </source>
</evidence>
<comment type="similarity">
    <text evidence="2 7">Belongs to the phosphohexose mutase family.</text>
</comment>
<evidence type="ECO:0000256" key="3">
    <source>
        <dbReference type="ARBA" id="ARBA00022553"/>
    </source>
</evidence>
<evidence type="ECO:0000259" key="9">
    <source>
        <dbReference type="Pfam" id="PF02878"/>
    </source>
</evidence>
<dbReference type="EMBL" id="LT629690">
    <property type="protein sequence ID" value="SDE66817.1"/>
    <property type="molecule type" value="Genomic_DNA"/>
</dbReference>
<feature type="domain" description="Alpha-D-phosphohexomutase C-terminal" evidence="8">
    <location>
        <begin position="498"/>
        <end position="544"/>
    </location>
</feature>
<keyword evidence="3" id="KW-0597">Phosphoprotein</keyword>
<evidence type="ECO:0000256" key="7">
    <source>
        <dbReference type="RuleBase" id="RU004326"/>
    </source>
</evidence>
<sequence length="554" mass="59568">MSNSPNAGKLPDPHHLTDLPRLVSAYYTLHPDADNAAQKVSFGTSGHRGSALQGAFNEDHILAITQAICEYRAGQKITGPLFLAMDTHALSEPAFRSALEVLAANGVATRIDAGTPETNGQPGYTPTPALSHAILDYNKDRKDGLADGIVITPSHNPPEDGGFKYNPPNGGPADTDVTGWVQNRANDILKAKLAGVKRLPFEQALKASTTTKHDYITEYVDGLSNVVNMQAIAASGLKLGVDPLGGAGVYYWQRIADKYKLPLQVLSTIVDPTFRFMHIDWDGKIRMDCSSPFAMAGMIQNKDHFDVSWACDTDHDRHGIVAKSTGLLNPNHYLAVSIEYLFDNRPNWRKEAAIGKTLVSSSMIDRVGAGLGRKVLEVPVGFKWFVNGLSDGSLGFGGEESAGASFLCLDGSAWSTDKDGLIMGLLSAEMTARTGKDPGQLYQSLTERFGNPVYQRIDAAATKEEKAKLGKLSPEQVTTKELAGEPITAILTKAPGNGASIGGLKVATENGWFAARPSGTEDVYKIYAESFQGEDHLRQIQDEAKQLVNAALKG</sequence>
<comment type="cofactor">
    <cofactor evidence="1">
        <name>Mg(2+)</name>
        <dbReference type="ChEBI" id="CHEBI:18420"/>
    </cofactor>
</comment>
<feature type="domain" description="Alpha-D-phosphohexomutase alpha/beta/alpha" evidence="11">
    <location>
        <begin position="329"/>
        <end position="449"/>
    </location>
</feature>
<dbReference type="RefSeq" id="WP_083343421.1">
    <property type="nucleotide sequence ID" value="NZ_LT629690.1"/>
</dbReference>
<organism evidence="12 13">
    <name type="scientific">Terriglobus roseus</name>
    <dbReference type="NCBI Taxonomy" id="392734"/>
    <lineage>
        <taxon>Bacteria</taxon>
        <taxon>Pseudomonadati</taxon>
        <taxon>Acidobacteriota</taxon>
        <taxon>Terriglobia</taxon>
        <taxon>Terriglobales</taxon>
        <taxon>Acidobacteriaceae</taxon>
        <taxon>Terriglobus</taxon>
    </lineage>
</organism>
<evidence type="ECO:0000313" key="12">
    <source>
        <dbReference type="EMBL" id="SDE66817.1"/>
    </source>
</evidence>
<dbReference type="Proteomes" id="UP000182427">
    <property type="component" value="Chromosome I"/>
</dbReference>
<keyword evidence="13" id="KW-1185">Reference proteome</keyword>
<dbReference type="InterPro" id="IPR005852">
    <property type="entry name" value="PGM_a-D-Glc-sp"/>
</dbReference>
<proteinExistence type="inferred from homology"/>
<protein>
    <submittedName>
        <fullName evidence="12">Phosphoglucomutase</fullName>
    </submittedName>
</protein>
<dbReference type="PANTHER" id="PTHR45745">
    <property type="entry name" value="PHOSPHOMANNOMUTASE 45A"/>
    <property type="match status" value="1"/>
</dbReference>
<evidence type="ECO:0000259" key="11">
    <source>
        <dbReference type="Pfam" id="PF02880"/>
    </source>
</evidence>
<evidence type="ECO:0000256" key="1">
    <source>
        <dbReference type="ARBA" id="ARBA00001946"/>
    </source>
</evidence>
<feature type="domain" description="Alpha-D-phosphohexomutase alpha/beta/alpha" evidence="9">
    <location>
        <begin position="40"/>
        <end position="188"/>
    </location>
</feature>
<dbReference type="InterPro" id="IPR016055">
    <property type="entry name" value="A-D-PHexomutase_a/b/a-I/II/III"/>
</dbReference>
<keyword evidence="6" id="KW-0413">Isomerase</keyword>
<dbReference type="InterPro" id="IPR016066">
    <property type="entry name" value="A-D-PHexomutase_CS"/>
</dbReference>
<evidence type="ECO:0000313" key="13">
    <source>
        <dbReference type="Proteomes" id="UP000182427"/>
    </source>
</evidence>
<reference evidence="13" key="1">
    <citation type="submission" date="2016-10" db="EMBL/GenBank/DDBJ databases">
        <authorList>
            <person name="Varghese N."/>
            <person name="Submissions S."/>
        </authorList>
    </citation>
    <scope>NUCLEOTIDE SEQUENCE [LARGE SCALE GENOMIC DNA]</scope>
    <source>
        <strain evidence="13">GAS232</strain>
    </source>
</reference>